<evidence type="ECO:0000256" key="3">
    <source>
        <dbReference type="ARBA" id="ARBA00022833"/>
    </source>
</evidence>
<dbReference type="PANTHER" id="PTHR25465">
    <property type="entry name" value="B-BOX DOMAIN CONTAINING"/>
    <property type="match status" value="1"/>
</dbReference>
<feature type="domain" description="B30.2/SPRY" evidence="4">
    <location>
        <begin position="1"/>
        <end position="187"/>
    </location>
</feature>
<dbReference type="Pfam" id="PF00622">
    <property type="entry name" value="SPRY"/>
    <property type="match status" value="1"/>
</dbReference>
<protein>
    <recommendedName>
        <fullName evidence="4">B30.2/SPRY domain-containing protein</fullName>
    </recommendedName>
</protein>
<sequence length="187" mass="21911">YSCYEENILIDFLQYYTEITLDPNTAHTRLSLSDGNRRVTVMREDQSYQDHPDRFRGWCQILSKESLIGRCYWEVEWSGRWGARIAVSYREFQRKGSDECAFGYNDKSWALDCDKTSYSFWFNTVQSQVSGPIQSRIGVYLDHSSGVLAFYSISESTMSLLHRVQTRFTHPLYAGVRFHSLDQICDF</sequence>
<organism evidence="5 6">
    <name type="scientific">Periophthalmus magnuspinnatus</name>
    <dbReference type="NCBI Taxonomy" id="409849"/>
    <lineage>
        <taxon>Eukaryota</taxon>
        <taxon>Metazoa</taxon>
        <taxon>Chordata</taxon>
        <taxon>Craniata</taxon>
        <taxon>Vertebrata</taxon>
        <taxon>Euteleostomi</taxon>
        <taxon>Actinopterygii</taxon>
        <taxon>Neopterygii</taxon>
        <taxon>Teleostei</taxon>
        <taxon>Neoteleostei</taxon>
        <taxon>Acanthomorphata</taxon>
        <taxon>Gobiaria</taxon>
        <taxon>Gobiiformes</taxon>
        <taxon>Gobioidei</taxon>
        <taxon>Gobiidae</taxon>
        <taxon>Oxudercinae</taxon>
        <taxon>Periophthalmus</taxon>
    </lineage>
</organism>
<evidence type="ECO:0000313" key="6">
    <source>
        <dbReference type="Proteomes" id="UP000261520"/>
    </source>
</evidence>
<keyword evidence="3" id="KW-0862">Zinc</keyword>
<dbReference type="PRINTS" id="PR01407">
    <property type="entry name" value="BUTYPHLNCDUF"/>
</dbReference>
<dbReference type="Ensembl" id="ENSPMGT00000001332.1">
    <property type="protein sequence ID" value="ENSPMGP00000001254.1"/>
    <property type="gene ID" value="ENSPMGG00000001143.1"/>
</dbReference>
<dbReference type="InterPro" id="IPR003879">
    <property type="entry name" value="Butyrophylin_SPRY"/>
</dbReference>
<dbReference type="Pfam" id="PF13765">
    <property type="entry name" value="PRY"/>
    <property type="match status" value="1"/>
</dbReference>
<dbReference type="PANTHER" id="PTHR25465:SF5">
    <property type="entry name" value="E3 UBIQUITIN_ISG15 LIGASE TRIM25-RELATED"/>
    <property type="match status" value="1"/>
</dbReference>
<dbReference type="GO" id="GO:0008270">
    <property type="term" value="F:zinc ion binding"/>
    <property type="evidence" value="ECO:0007669"/>
    <property type="project" value="UniProtKB-KW"/>
</dbReference>
<dbReference type="InterPro" id="IPR006574">
    <property type="entry name" value="PRY"/>
</dbReference>
<dbReference type="AlphaFoldDB" id="A0A3B3Z9N2"/>
<dbReference type="CDD" id="cd16040">
    <property type="entry name" value="SPRY_PRY_SNTX"/>
    <property type="match status" value="1"/>
</dbReference>
<dbReference type="GO" id="GO:0005737">
    <property type="term" value="C:cytoplasm"/>
    <property type="evidence" value="ECO:0007669"/>
    <property type="project" value="UniProtKB-ARBA"/>
</dbReference>
<dbReference type="InterPro" id="IPR043136">
    <property type="entry name" value="B30.2/SPRY_sf"/>
</dbReference>
<evidence type="ECO:0000256" key="1">
    <source>
        <dbReference type="ARBA" id="ARBA00022723"/>
    </source>
</evidence>
<dbReference type="PROSITE" id="PS50188">
    <property type="entry name" value="B302_SPRY"/>
    <property type="match status" value="1"/>
</dbReference>
<reference evidence="5" key="1">
    <citation type="submission" date="2025-08" db="UniProtKB">
        <authorList>
            <consortium name="Ensembl"/>
        </authorList>
    </citation>
    <scope>IDENTIFICATION</scope>
</reference>
<dbReference type="InterPro" id="IPR051051">
    <property type="entry name" value="E3_ubiq-ligase_TRIM/RNF"/>
</dbReference>
<evidence type="ECO:0000313" key="5">
    <source>
        <dbReference type="Ensembl" id="ENSPMGP00000001254.1"/>
    </source>
</evidence>
<dbReference type="SUPFAM" id="SSF49899">
    <property type="entry name" value="Concanavalin A-like lectins/glucanases"/>
    <property type="match status" value="1"/>
</dbReference>
<accession>A0A3B3Z9N2</accession>
<keyword evidence="2" id="KW-0863">Zinc-finger</keyword>
<evidence type="ECO:0000256" key="2">
    <source>
        <dbReference type="ARBA" id="ARBA00022771"/>
    </source>
</evidence>
<dbReference type="InterPro" id="IPR013320">
    <property type="entry name" value="ConA-like_dom_sf"/>
</dbReference>
<dbReference type="InterPro" id="IPR001870">
    <property type="entry name" value="B30.2/SPRY"/>
</dbReference>
<proteinExistence type="predicted"/>
<dbReference type="STRING" id="409849.ENSPMGP00000001254"/>
<dbReference type="Proteomes" id="UP000261520">
    <property type="component" value="Unplaced"/>
</dbReference>
<dbReference type="SMART" id="SM00589">
    <property type="entry name" value="PRY"/>
    <property type="match status" value="1"/>
</dbReference>
<keyword evidence="6" id="KW-1185">Reference proteome</keyword>
<keyword evidence="1" id="KW-0479">Metal-binding</keyword>
<dbReference type="InterPro" id="IPR003877">
    <property type="entry name" value="SPRY_dom"/>
</dbReference>
<dbReference type="Gene3D" id="2.60.120.920">
    <property type="match status" value="1"/>
</dbReference>
<reference evidence="5" key="2">
    <citation type="submission" date="2025-09" db="UniProtKB">
        <authorList>
            <consortium name="Ensembl"/>
        </authorList>
    </citation>
    <scope>IDENTIFICATION</scope>
</reference>
<evidence type="ECO:0000259" key="4">
    <source>
        <dbReference type="PROSITE" id="PS50188"/>
    </source>
</evidence>
<name>A0A3B3Z9N2_9GOBI</name>
<dbReference type="SMART" id="SM00449">
    <property type="entry name" value="SPRY"/>
    <property type="match status" value="1"/>
</dbReference>